<sequence length="426" mass="45426">MITPAFDRKLAPDSRRPIAVAYSGGGDSLAALVATLAWARRAERPVIALHVDHGLQADSSAWTRQAEATARQLGADFAVLAWTGEKPRRGLAAAARRARHALIAEAARARGAEVVVFGHTADDRLEAELMRAEGSSLGWLREWSPSPVWPEGRGVFLLRPLLGLRRAEIRARLEPLGLAWIEDPANVDPASPRARARLRLGSETLPPLPQDRDIEALAVLAASARADDAGGLAFDRASLVATPPDIARRLLSAALASVGGGEAPPRRERLEALVARLAGTRTWITTLAGVRLEADHDIRLAREAGAYRRHALPGLQLAPGETGVWDGRFEIENRSDAAAQVLPLAGRAARLCKDQRDSLRAWPAALRGGLPAIVGASGEACSPVLGPCRGLLARTLVKTRFWGACGVISQEFRSEVAGAALTRVAE</sequence>
<dbReference type="GO" id="GO:0005524">
    <property type="term" value="F:ATP binding"/>
    <property type="evidence" value="ECO:0007669"/>
    <property type="project" value="UniProtKB-UniRule"/>
</dbReference>
<organism evidence="8 9">
    <name type="scientific">Phenylobacterium montanum</name>
    <dbReference type="NCBI Taxonomy" id="2823693"/>
    <lineage>
        <taxon>Bacteria</taxon>
        <taxon>Pseudomonadati</taxon>
        <taxon>Pseudomonadota</taxon>
        <taxon>Alphaproteobacteria</taxon>
        <taxon>Caulobacterales</taxon>
        <taxon>Caulobacteraceae</taxon>
        <taxon>Phenylobacterium</taxon>
    </lineage>
</organism>
<comment type="function">
    <text evidence="6">Ligates lysine onto the cytidine present at position 34 of the AUA codon-specific tRNA(Ile) that contains the anticodon CAU, in an ATP-dependent manner. Cytidine is converted to lysidine, thus changing the amino acid specificity of the tRNA from methionine to isoleucine.</text>
</comment>
<keyword evidence="4 6" id="KW-0067">ATP-binding</keyword>
<dbReference type="InterPro" id="IPR014729">
    <property type="entry name" value="Rossmann-like_a/b/a_fold"/>
</dbReference>
<comment type="catalytic activity">
    <reaction evidence="5 6">
        <text>cytidine(34) in tRNA(Ile2) + L-lysine + ATP = lysidine(34) in tRNA(Ile2) + AMP + diphosphate + H(+)</text>
        <dbReference type="Rhea" id="RHEA:43744"/>
        <dbReference type="Rhea" id="RHEA-COMP:10625"/>
        <dbReference type="Rhea" id="RHEA-COMP:10670"/>
        <dbReference type="ChEBI" id="CHEBI:15378"/>
        <dbReference type="ChEBI" id="CHEBI:30616"/>
        <dbReference type="ChEBI" id="CHEBI:32551"/>
        <dbReference type="ChEBI" id="CHEBI:33019"/>
        <dbReference type="ChEBI" id="CHEBI:82748"/>
        <dbReference type="ChEBI" id="CHEBI:83665"/>
        <dbReference type="ChEBI" id="CHEBI:456215"/>
        <dbReference type="EC" id="6.3.4.19"/>
    </reaction>
</comment>
<comment type="similarity">
    <text evidence="6">Belongs to the tRNA(Ile)-lysidine synthase family.</text>
</comment>
<evidence type="ECO:0000256" key="2">
    <source>
        <dbReference type="ARBA" id="ARBA00022694"/>
    </source>
</evidence>
<proteinExistence type="inferred from homology"/>
<feature type="binding site" evidence="6">
    <location>
        <begin position="23"/>
        <end position="28"/>
    </location>
    <ligand>
        <name>ATP</name>
        <dbReference type="ChEBI" id="CHEBI:30616"/>
    </ligand>
</feature>
<comment type="subcellular location">
    <subcellularLocation>
        <location evidence="6">Cytoplasm</location>
    </subcellularLocation>
</comment>
<evidence type="ECO:0000313" key="9">
    <source>
        <dbReference type="Proteomes" id="UP000676409"/>
    </source>
</evidence>
<dbReference type="GO" id="GO:0032267">
    <property type="term" value="F:tRNA(Ile)-lysidine synthase activity"/>
    <property type="evidence" value="ECO:0007669"/>
    <property type="project" value="UniProtKB-EC"/>
</dbReference>
<dbReference type="HAMAP" id="MF_01161">
    <property type="entry name" value="tRNA_Ile_lys_synt"/>
    <property type="match status" value="1"/>
</dbReference>
<keyword evidence="1 6" id="KW-0436">Ligase</keyword>
<evidence type="ECO:0000259" key="7">
    <source>
        <dbReference type="Pfam" id="PF01171"/>
    </source>
</evidence>
<keyword evidence="3 6" id="KW-0547">Nucleotide-binding</keyword>
<gene>
    <name evidence="6 8" type="primary">tilS</name>
    <name evidence="8" type="ORF">KCG34_19020</name>
</gene>
<dbReference type="SUPFAM" id="SSF52402">
    <property type="entry name" value="Adenine nucleotide alpha hydrolases-like"/>
    <property type="match status" value="1"/>
</dbReference>
<reference evidence="8" key="1">
    <citation type="submission" date="2021-04" db="EMBL/GenBank/DDBJ databases">
        <title>The complete genome sequence of Caulobacter sp. S6.</title>
        <authorList>
            <person name="Tang Y."/>
            <person name="Ouyang W."/>
            <person name="Liu Q."/>
            <person name="Huang B."/>
            <person name="Guo Z."/>
            <person name="Lei P."/>
        </authorList>
    </citation>
    <scope>NUCLEOTIDE SEQUENCE</scope>
    <source>
        <strain evidence="8">S6</strain>
    </source>
</reference>
<dbReference type="Proteomes" id="UP000676409">
    <property type="component" value="Chromosome"/>
</dbReference>
<keyword evidence="2 6" id="KW-0819">tRNA processing</keyword>
<dbReference type="EC" id="6.3.4.19" evidence="6"/>
<dbReference type="GO" id="GO:0006400">
    <property type="term" value="P:tRNA modification"/>
    <property type="evidence" value="ECO:0007669"/>
    <property type="project" value="UniProtKB-UniRule"/>
</dbReference>
<dbReference type="PANTHER" id="PTHR43033:SF1">
    <property type="entry name" value="TRNA(ILE)-LYSIDINE SYNTHASE-RELATED"/>
    <property type="match status" value="1"/>
</dbReference>
<dbReference type="AlphaFoldDB" id="A0A975G5B4"/>
<name>A0A975G5B4_9CAUL</name>
<dbReference type="KEGG" id="caul:KCG34_19020"/>
<comment type="domain">
    <text evidence="6">The N-terminal region contains the highly conserved SGGXDS motif, predicted to be a P-loop motif involved in ATP binding.</text>
</comment>
<dbReference type="PANTHER" id="PTHR43033">
    <property type="entry name" value="TRNA(ILE)-LYSIDINE SYNTHASE-RELATED"/>
    <property type="match status" value="1"/>
</dbReference>
<evidence type="ECO:0000256" key="4">
    <source>
        <dbReference type="ARBA" id="ARBA00022840"/>
    </source>
</evidence>
<evidence type="ECO:0000256" key="1">
    <source>
        <dbReference type="ARBA" id="ARBA00022598"/>
    </source>
</evidence>
<evidence type="ECO:0000313" key="8">
    <source>
        <dbReference type="EMBL" id="QUD90847.1"/>
    </source>
</evidence>
<dbReference type="InterPro" id="IPR012094">
    <property type="entry name" value="tRNA_Ile_lys_synt"/>
</dbReference>
<dbReference type="InterPro" id="IPR012795">
    <property type="entry name" value="tRNA_Ile_lys_synt_N"/>
</dbReference>
<dbReference type="Gene3D" id="3.40.50.620">
    <property type="entry name" value="HUPs"/>
    <property type="match status" value="1"/>
</dbReference>
<evidence type="ECO:0000256" key="5">
    <source>
        <dbReference type="ARBA" id="ARBA00048539"/>
    </source>
</evidence>
<keyword evidence="9" id="KW-1185">Reference proteome</keyword>
<dbReference type="EMBL" id="CP073078">
    <property type="protein sequence ID" value="QUD90847.1"/>
    <property type="molecule type" value="Genomic_DNA"/>
</dbReference>
<keyword evidence="6" id="KW-0963">Cytoplasm</keyword>
<evidence type="ECO:0000256" key="6">
    <source>
        <dbReference type="HAMAP-Rule" id="MF_01161"/>
    </source>
</evidence>
<feature type="domain" description="tRNA(Ile)-lysidine/2-thiocytidine synthase N-terminal" evidence="7">
    <location>
        <begin position="18"/>
        <end position="197"/>
    </location>
</feature>
<accession>A0A975G5B4</accession>
<dbReference type="GO" id="GO:0005737">
    <property type="term" value="C:cytoplasm"/>
    <property type="evidence" value="ECO:0007669"/>
    <property type="project" value="UniProtKB-SubCell"/>
</dbReference>
<dbReference type="InterPro" id="IPR011063">
    <property type="entry name" value="TilS/TtcA_N"/>
</dbReference>
<dbReference type="Pfam" id="PF01171">
    <property type="entry name" value="ATP_bind_3"/>
    <property type="match status" value="1"/>
</dbReference>
<protein>
    <recommendedName>
        <fullName evidence="6">tRNA(Ile)-lysidine synthase</fullName>
        <ecNumber evidence="6">6.3.4.19</ecNumber>
    </recommendedName>
    <alternativeName>
        <fullName evidence="6">tRNA(Ile)-2-lysyl-cytidine synthase</fullName>
    </alternativeName>
    <alternativeName>
        <fullName evidence="6">tRNA(Ile)-lysidine synthetase</fullName>
    </alternativeName>
</protein>
<evidence type="ECO:0000256" key="3">
    <source>
        <dbReference type="ARBA" id="ARBA00022741"/>
    </source>
</evidence>
<dbReference type="NCBIfam" id="TIGR02432">
    <property type="entry name" value="lysidine_TilS_N"/>
    <property type="match status" value="1"/>
</dbReference>